<reference evidence="2 3" key="1">
    <citation type="submission" date="2015-06" db="EMBL/GenBank/DDBJ databases">
        <title>Genome sequence of the organohalide-respiring Dehalogenimonas alkenigignens type strain (IP3-3T).</title>
        <authorList>
            <person name="Key T.A."/>
            <person name="Richmond D.P."/>
            <person name="Bowman K.S."/>
            <person name="Cho Y.-J."/>
            <person name="Chun J."/>
            <person name="da Costa M.S."/>
            <person name="Rainey F.A."/>
            <person name="Moe W.M."/>
        </authorList>
    </citation>
    <scope>NUCLEOTIDE SEQUENCE [LARGE SCALE GENOMIC DNA]</scope>
    <source>
        <strain evidence="2 3">IP3-3</strain>
    </source>
</reference>
<name>A0A0W0GK61_9CHLR</name>
<evidence type="ECO:0000259" key="1">
    <source>
        <dbReference type="SMART" id="SM00966"/>
    </source>
</evidence>
<comment type="caution">
    <text evidence="2">The sequence shown here is derived from an EMBL/GenBank/DDBJ whole genome shotgun (WGS) entry which is preliminary data.</text>
</comment>
<sequence>MTDKKFDEVWVPKFYGATTIGERGQMVIPVEARKDFQLTPSAKLLVFGSPGGLMVVKAEHITGFLARASEMLRALELAAEEPLQ</sequence>
<gene>
    <name evidence="2" type="ORF">DEALK_17820</name>
</gene>
<dbReference type="RefSeq" id="WP_058439851.1">
    <property type="nucleotide sequence ID" value="NZ_KQ758903.1"/>
</dbReference>
<dbReference type="OrthoDB" id="9812495at2"/>
<dbReference type="InterPro" id="IPR037914">
    <property type="entry name" value="SpoVT-AbrB_sf"/>
</dbReference>
<keyword evidence="3" id="KW-1185">Reference proteome</keyword>
<accession>A0A0W0GK61</accession>
<dbReference type="STRING" id="1217799.DEALK_17820"/>
<dbReference type="AlphaFoldDB" id="A0A0W0GK61"/>
<dbReference type="SMART" id="SM00966">
    <property type="entry name" value="SpoVT_AbrB"/>
    <property type="match status" value="1"/>
</dbReference>
<organism evidence="2 3">
    <name type="scientific">Dehalogenimonas alkenigignens</name>
    <dbReference type="NCBI Taxonomy" id="1217799"/>
    <lineage>
        <taxon>Bacteria</taxon>
        <taxon>Bacillati</taxon>
        <taxon>Chloroflexota</taxon>
        <taxon>Dehalococcoidia</taxon>
        <taxon>Dehalococcoidales</taxon>
        <taxon>Dehalococcoidaceae</taxon>
        <taxon>Dehalogenimonas</taxon>
    </lineage>
</organism>
<proteinExistence type="predicted"/>
<dbReference type="EMBL" id="LFDV01000002">
    <property type="protein sequence ID" value="KTB48935.1"/>
    <property type="molecule type" value="Genomic_DNA"/>
</dbReference>
<evidence type="ECO:0000313" key="3">
    <source>
        <dbReference type="Proteomes" id="UP000053947"/>
    </source>
</evidence>
<evidence type="ECO:0000313" key="2">
    <source>
        <dbReference type="EMBL" id="KTB48935.1"/>
    </source>
</evidence>
<protein>
    <recommendedName>
        <fullName evidence="1">SpoVT-AbrB domain-containing protein</fullName>
    </recommendedName>
</protein>
<dbReference type="InterPro" id="IPR007159">
    <property type="entry name" value="SpoVT-AbrB_dom"/>
</dbReference>
<dbReference type="Proteomes" id="UP000053947">
    <property type="component" value="Unassembled WGS sequence"/>
</dbReference>
<dbReference type="SUPFAM" id="SSF89447">
    <property type="entry name" value="AbrB/MazE/MraZ-like"/>
    <property type="match status" value="1"/>
</dbReference>
<dbReference type="GO" id="GO:0003677">
    <property type="term" value="F:DNA binding"/>
    <property type="evidence" value="ECO:0007669"/>
    <property type="project" value="InterPro"/>
</dbReference>
<feature type="domain" description="SpoVT-AbrB" evidence="1">
    <location>
        <begin position="18"/>
        <end position="63"/>
    </location>
</feature>